<dbReference type="Proteomes" id="UP000515823">
    <property type="component" value="Chromosome"/>
</dbReference>
<dbReference type="RefSeq" id="WP_249302043.1">
    <property type="nucleotide sequence ID" value="NZ_CP060634.1"/>
</dbReference>
<reference evidence="1 2" key="1">
    <citation type="submission" date="2020-08" db="EMBL/GenBank/DDBJ databases">
        <authorList>
            <person name="Liu C."/>
            <person name="Sun Q."/>
        </authorList>
    </citation>
    <scope>NUCLEOTIDE SEQUENCE [LARGE SCALE GENOMIC DNA]</scope>
    <source>
        <strain evidence="1 2">NSJ-38</strain>
    </source>
</reference>
<sequence length="45" mass="5293">MENHKEYNVADVSTNTLDKIKALEKELEKETKEKIVLIAYKETVR</sequence>
<protein>
    <submittedName>
        <fullName evidence="1">Uncharacterized protein</fullName>
    </submittedName>
</protein>
<dbReference type="AlphaFoldDB" id="A0A7G9G345"/>
<organism evidence="1 2">
    <name type="scientific">Qiania dongpingensis</name>
    <dbReference type="NCBI Taxonomy" id="2763669"/>
    <lineage>
        <taxon>Bacteria</taxon>
        <taxon>Bacillati</taxon>
        <taxon>Bacillota</taxon>
        <taxon>Clostridia</taxon>
        <taxon>Lachnospirales</taxon>
        <taxon>Lachnospiraceae</taxon>
        <taxon>Qiania</taxon>
    </lineage>
</organism>
<keyword evidence="2" id="KW-1185">Reference proteome</keyword>
<name>A0A7G9G345_9FIRM</name>
<gene>
    <name evidence="1" type="ORF">H9Q78_12390</name>
</gene>
<evidence type="ECO:0000313" key="2">
    <source>
        <dbReference type="Proteomes" id="UP000515823"/>
    </source>
</evidence>
<accession>A0A7G9G345</accession>
<proteinExistence type="predicted"/>
<dbReference type="EMBL" id="CP060634">
    <property type="protein sequence ID" value="QNM05227.1"/>
    <property type="molecule type" value="Genomic_DNA"/>
</dbReference>
<evidence type="ECO:0000313" key="1">
    <source>
        <dbReference type="EMBL" id="QNM05227.1"/>
    </source>
</evidence>
<dbReference type="KEGG" id="qdo:H9Q78_12390"/>